<protein>
    <submittedName>
        <fullName evidence="1">Uncharacterized protein</fullName>
    </submittedName>
</protein>
<dbReference type="Proteomes" id="UP001159364">
    <property type="component" value="Linkage Group LG06"/>
</dbReference>
<evidence type="ECO:0000313" key="2">
    <source>
        <dbReference type="Proteomes" id="UP001159364"/>
    </source>
</evidence>
<evidence type="ECO:0000313" key="1">
    <source>
        <dbReference type="EMBL" id="KAJ8761720.1"/>
    </source>
</evidence>
<comment type="caution">
    <text evidence="1">The sequence shown here is derived from an EMBL/GenBank/DDBJ whole genome shotgun (WGS) entry which is preliminary data.</text>
</comment>
<name>A0AAV8T638_9ROSI</name>
<sequence>MDVVCVFGGARSHLSSSTVLRSSTARISSHLTSASTTSSSERLFNIHSSHLAPFSSLSYHFLCSTSHPLRAKPSCGSTKTHIFLPHLVASMEQFGSCLWCLRGAQ</sequence>
<keyword evidence="2" id="KW-1185">Reference proteome</keyword>
<gene>
    <name evidence="1" type="ORF">K2173_004529</name>
</gene>
<dbReference type="EMBL" id="JAIWQS010000006">
    <property type="protein sequence ID" value="KAJ8761720.1"/>
    <property type="molecule type" value="Genomic_DNA"/>
</dbReference>
<organism evidence="1 2">
    <name type="scientific">Erythroxylum novogranatense</name>
    <dbReference type="NCBI Taxonomy" id="1862640"/>
    <lineage>
        <taxon>Eukaryota</taxon>
        <taxon>Viridiplantae</taxon>
        <taxon>Streptophyta</taxon>
        <taxon>Embryophyta</taxon>
        <taxon>Tracheophyta</taxon>
        <taxon>Spermatophyta</taxon>
        <taxon>Magnoliopsida</taxon>
        <taxon>eudicotyledons</taxon>
        <taxon>Gunneridae</taxon>
        <taxon>Pentapetalae</taxon>
        <taxon>rosids</taxon>
        <taxon>fabids</taxon>
        <taxon>Malpighiales</taxon>
        <taxon>Erythroxylaceae</taxon>
        <taxon>Erythroxylum</taxon>
    </lineage>
</organism>
<proteinExistence type="predicted"/>
<reference evidence="1 2" key="1">
    <citation type="submission" date="2021-09" db="EMBL/GenBank/DDBJ databases">
        <title>Genomic insights and catalytic innovation underlie evolution of tropane alkaloids biosynthesis.</title>
        <authorList>
            <person name="Wang Y.-J."/>
            <person name="Tian T."/>
            <person name="Huang J.-P."/>
            <person name="Huang S.-X."/>
        </authorList>
    </citation>
    <scope>NUCLEOTIDE SEQUENCE [LARGE SCALE GENOMIC DNA]</scope>
    <source>
        <strain evidence="1">KIB-2018</strain>
        <tissue evidence="1">Leaf</tissue>
    </source>
</reference>
<dbReference type="AlphaFoldDB" id="A0AAV8T638"/>
<accession>A0AAV8T638</accession>